<evidence type="ECO:0000256" key="3">
    <source>
        <dbReference type="ARBA" id="ARBA00022692"/>
    </source>
</evidence>
<protein>
    <submittedName>
        <fullName evidence="8">Type II secretion system F family protein</fullName>
    </submittedName>
</protein>
<evidence type="ECO:0000256" key="5">
    <source>
        <dbReference type="ARBA" id="ARBA00023136"/>
    </source>
</evidence>
<dbReference type="PANTHER" id="PTHR35007:SF2">
    <property type="entry name" value="PILUS ASSEMBLE PROTEIN"/>
    <property type="match status" value="1"/>
</dbReference>
<organism evidence="8 9">
    <name type="scientific">Blastopirellula sediminis</name>
    <dbReference type="NCBI Taxonomy" id="2894196"/>
    <lineage>
        <taxon>Bacteria</taxon>
        <taxon>Pseudomonadati</taxon>
        <taxon>Planctomycetota</taxon>
        <taxon>Planctomycetia</taxon>
        <taxon>Pirellulales</taxon>
        <taxon>Pirellulaceae</taxon>
        <taxon>Blastopirellula</taxon>
    </lineage>
</organism>
<evidence type="ECO:0000313" key="8">
    <source>
        <dbReference type="EMBL" id="MCC9628643.1"/>
    </source>
</evidence>
<comment type="caution">
    <text evidence="8">The sequence shown here is derived from an EMBL/GenBank/DDBJ whole genome shotgun (WGS) entry which is preliminary data.</text>
</comment>
<gene>
    <name evidence="8" type="ORF">LOC68_09555</name>
</gene>
<evidence type="ECO:0000256" key="2">
    <source>
        <dbReference type="ARBA" id="ARBA00022475"/>
    </source>
</evidence>
<keyword evidence="2" id="KW-1003">Cell membrane</keyword>
<evidence type="ECO:0000259" key="7">
    <source>
        <dbReference type="Pfam" id="PF00482"/>
    </source>
</evidence>
<proteinExistence type="predicted"/>
<evidence type="ECO:0000256" key="6">
    <source>
        <dbReference type="SAM" id="Phobius"/>
    </source>
</evidence>
<dbReference type="Gene3D" id="1.20.81.30">
    <property type="entry name" value="Type II secretion system (T2SS), domain F"/>
    <property type="match status" value="1"/>
</dbReference>
<keyword evidence="4 6" id="KW-1133">Transmembrane helix</keyword>
<name>A0A9X1MK78_9BACT</name>
<evidence type="ECO:0000256" key="1">
    <source>
        <dbReference type="ARBA" id="ARBA00004651"/>
    </source>
</evidence>
<dbReference type="Pfam" id="PF00482">
    <property type="entry name" value="T2SSF"/>
    <property type="match status" value="1"/>
</dbReference>
<evidence type="ECO:0000256" key="4">
    <source>
        <dbReference type="ARBA" id="ARBA00022989"/>
    </source>
</evidence>
<evidence type="ECO:0000313" key="9">
    <source>
        <dbReference type="Proteomes" id="UP001139103"/>
    </source>
</evidence>
<keyword evidence="9" id="KW-1185">Reference proteome</keyword>
<reference evidence="8" key="1">
    <citation type="submission" date="2021-11" db="EMBL/GenBank/DDBJ databases">
        <title>Genome sequence.</title>
        <authorList>
            <person name="Sun Q."/>
        </authorList>
    </citation>
    <scope>NUCLEOTIDE SEQUENCE</scope>
    <source>
        <strain evidence="8">JC732</strain>
    </source>
</reference>
<dbReference type="InterPro" id="IPR018076">
    <property type="entry name" value="T2SS_GspF_dom"/>
</dbReference>
<dbReference type="RefSeq" id="WP_230218068.1">
    <property type="nucleotide sequence ID" value="NZ_JAJKFT010000004.1"/>
</dbReference>
<dbReference type="InterPro" id="IPR042094">
    <property type="entry name" value="T2SS_GspF_sf"/>
</dbReference>
<dbReference type="AlphaFoldDB" id="A0A9X1MK78"/>
<feature type="transmembrane region" description="Helical" evidence="6">
    <location>
        <begin position="273"/>
        <end position="297"/>
    </location>
</feature>
<keyword evidence="3 6" id="KW-0812">Transmembrane</keyword>
<dbReference type="EMBL" id="JAJKFT010000004">
    <property type="protein sequence ID" value="MCC9628643.1"/>
    <property type="molecule type" value="Genomic_DNA"/>
</dbReference>
<feature type="domain" description="Type II secretion system protein GspF" evidence="7">
    <location>
        <begin position="164"/>
        <end position="291"/>
    </location>
</feature>
<dbReference type="GO" id="GO:0005886">
    <property type="term" value="C:plasma membrane"/>
    <property type="evidence" value="ECO:0007669"/>
    <property type="project" value="UniProtKB-SubCell"/>
</dbReference>
<dbReference type="Proteomes" id="UP001139103">
    <property type="component" value="Unassembled WGS sequence"/>
</dbReference>
<accession>A0A9X1MK78</accession>
<sequence length="303" mass="33695">MSQFQIISSLLLGLAGFGLAWTLLDVLTRPRLARPGQNKFELTRRQAVRQNNSIYRWFEPLIDEWAASGSLMAPERREQLERQVRIASERNLGTPDEFLATKIIEGILIGLGFAIVGALAGFWLIGLVAGAFIAVSYSELSRSTISDRATRRMMRIRLRLPHAIELVCLMMEAGAGFQDSLETAVRENVDHPLGQELNVVVQQIAAGRTRHDALADFQQRLSDEDVSELVFAINKGEELGTPLAVTLRNQSEQMRLKRSQWGEKAAGEAQVKIVFPGMLIMIACLLVIVTPLIYPLVNSIFGI</sequence>
<keyword evidence="5 6" id="KW-0472">Membrane</keyword>
<dbReference type="PANTHER" id="PTHR35007">
    <property type="entry name" value="INTEGRAL MEMBRANE PROTEIN-RELATED"/>
    <property type="match status" value="1"/>
</dbReference>
<comment type="subcellular location">
    <subcellularLocation>
        <location evidence="1">Cell membrane</location>
        <topology evidence="1">Multi-pass membrane protein</topology>
    </subcellularLocation>
</comment>
<feature type="transmembrane region" description="Helical" evidence="6">
    <location>
        <begin position="107"/>
        <end position="137"/>
    </location>
</feature>